<feature type="compositionally biased region" description="Low complexity" evidence="13">
    <location>
        <begin position="381"/>
        <end position="417"/>
    </location>
</feature>
<evidence type="ECO:0000256" key="3">
    <source>
        <dbReference type="ARBA" id="ARBA00022723"/>
    </source>
</evidence>
<evidence type="ECO:0000256" key="6">
    <source>
        <dbReference type="ARBA" id="ARBA00022833"/>
    </source>
</evidence>
<keyword evidence="11" id="KW-0539">Nucleus</keyword>
<dbReference type="Pfam" id="PF21182">
    <property type="entry name" value="FOG1-like_PR"/>
    <property type="match status" value="1"/>
</dbReference>
<comment type="subcellular location">
    <subcellularLocation>
        <location evidence="1">Nucleus</location>
    </subcellularLocation>
</comment>
<dbReference type="GO" id="GO:0030154">
    <property type="term" value="P:cell differentiation"/>
    <property type="evidence" value="ECO:0007669"/>
    <property type="project" value="UniProtKB-ARBA"/>
</dbReference>
<keyword evidence="9" id="KW-0010">Activator</keyword>
<dbReference type="InterPro" id="IPR013087">
    <property type="entry name" value="Znf_C2H2_type"/>
</dbReference>
<feature type="compositionally biased region" description="Pro residues" evidence="13">
    <location>
        <begin position="1178"/>
        <end position="1189"/>
    </location>
</feature>
<feature type="compositionally biased region" description="Polar residues" evidence="13">
    <location>
        <begin position="1210"/>
        <end position="1222"/>
    </location>
</feature>
<dbReference type="InterPro" id="IPR039746">
    <property type="entry name" value="FOG"/>
</dbReference>
<dbReference type="GO" id="GO:0009653">
    <property type="term" value="P:anatomical structure morphogenesis"/>
    <property type="evidence" value="ECO:0007669"/>
    <property type="project" value="UniProtKB-ARBA"/>
</dbReference>
<feature type="domain" description="CCHC FOG-type" evidence="15">
    <location>
        <begin position="247"/>
        <end position="280"/>
    </location>
</feature>
<keyword evidence="2" id="KW-0678">Repressor</keyword>
<keyword evidence="6" id="KW-0862">Zinc</keyword>
<dbReference type="Proteomes" id="UP001318040">
    <property type="component" value="Chromosome 25"/>
</dbReference>
<evidence type="ECO:0000259" key="15">
    <source>
        <dbReference type="PROSITE" id="PS51810"/>
    </source>
</evidence>
<dbReference type="PROSITE" id="PS51810">
    <property type="entry name" value="ZF_CCHC_FOG"/>
    <property type="match status" value="4"/>
</dbReference>
<feature type="compositionally biased region" description="Pro residues" evidence="13">
    <location>
        <begin position="1251"/>
        <end position="1262"/>
    </location>
</feature>
<feature type="compositionally biased region" description="Basic and acidic residues" evidence="13">
    <location>
        <begin position="61"/>
        <end position="70"/>
    </location>
</feature>
<dbReference type="KEGG" id="pmrn:116945890"/>
<dbReference type="PANTHER" id="PTHR12958:SF3">
    <property type="entry name" value="ZINC FINGER PROTEIN USH"/>
    <property type="match status" value="1"/>
</dbReference>
<feature type="region of interest" description="Disordered" evidence="13">
    <location>
        <begin position="960"/>
        <end position="996"/>
    </location>
</feature>
<evidence type="ECO:0000256" key="12">
    <source>
        <dbReference type="PROSITE-ProRule" id="PRU00042"/>
    </source>
</evidence>
<feature type="region of interest" description="Disordered" evidence="13">
    <location>
        <begin position="285"/>
        <end position="346"/>
    </location>
</feature>
<feature type="region of interest" description="Disordered" evidence="13">
    <location>
        <begin position="1175"/>
        <end position="1278"/>
    </location>
</feature>
<dbReference type="GO" id="GO:0008270">
    <property type="term" value="F:zinc ion binding"/>
    <property type="evidence" value="ECO:0007669"/>
    <property type="project" value="UniProtKB-KW"/>
</dbReference>
<keyword evidence="5 12" id="KW-0863">Zinc-finger</keyword>
<dbReference type="GO" id="GO:0000122">
    <property type="term" value="P:negative regulation of transcription by RNA polymerase II"/>
    <property type="evidence" value="ECO:0007669"/>
    <property type="project" value="TreeGrafter"/>
</dbReference>
<sequence>MSRRKQRNPRQIKRSCRSAGEEDDAKTSAPGSPVADSQAGVENSGDESPDEEATGPPATNKDGDKEEARSEAAAAPFVTTDLAPSWGGPGELEMGELDSDRRGVRTRIALQAGVTWGPYPRRSARGPPSPGSPHSGMEGSALLGQMTETGCWLAHLPCYGTEDGSNCVIYSNGDGVWCTITCSVPAGEELVACAVSDPSCPSHLPLPPSLALLPQLGAPAPRHPLLGCLSLLPPRPPELGVIVPPSPINRSVFPCTACGIWYRSERNLQAHLQFYCAGRLPDGTPSPGGPERESYSACGPAHPGSEEATKPSGGFMGAAETHQPRPRSGSSPLPFGSGNKPSSPFGPPSEINFGACSCMGEDRTSHCSRHLCSLEQPGAFQHHGQQQHQQHQQQNDPQQSSSEQTLGVAGQSSSPQSHRSRHRKPRHGSDERAGSVEADAPSAVEREKCVLVDAAASMFQQLREAPASLGEPYRGGESRATPRPAASADASGKHQQQHELAGDSFDRNRSPRDFLADDKDAGNNSGAGSMEDCGNMSPLLGNGRVQGEGEVHGASPPNKIGHHADFKSEPLSPRPATSPMQYGIGPSLLVGSPFPKYLLPQEFSGTAQASEILAKMSELVHRRVHQQQQQQQQDVHGFPPHGPPFFCGPVLPKGTTCFECNITFNGLENYLVHKKYYCTSRRMGAHKHLAEFINVAQRHKSEAKGSLFHKDPLKGLPQSGEGSLLKSTLIHPEPALEMMARRPLASPKMSNSNVEASAMETALATAANGERGGGSGGGGGGGGGGGSTSSGTAGGGASATDGKSTPVPLLGGELKKNTCEACNITFSKQETFMVHKQYYCATRHEPLQKRAALASKLPALPQGGRTRRRRKLYEMRSSSSSSEHQQQQQQHHQQQQRLNSGGPGSHQGFSAMSAVNGMSIMGVHPKSKVVPPFPYPFEQALYNPLLKPPQFLLEAKYHHHNSNSSSGSNNISSSNGFVDSSGSPGPDGPIDLSKKLNGPEQKKQCLQDRFQDYHECASCKISFTEVEGYIVHKQFHCPAAARCPEFVEAPSRRRESRYGSGGRHAKLGEPSKRDSAGSSYSDGKDQCISMNGDAGNHKSMPPVAKVSCLYCSEVFHDATRLFVHVQTLHESHKQFLPYGGAIRENMFDILKVQQGFPSDTPPGEFAAKADVQQVPLQPSGPLPFLPPSPLAKAEGPGEGRDSTSAKRESPGNNFGVVSSTSPADARTAASPSSTDNPERDGGACPSSGSPAAPPPPPPPPPPEKVDSEPPQSTVKGVSAAANGNGKYCRLCDIHFSNLSTFIAHKKFYCASHAAEHVK</sequence>
<evidence type="ECO:0000256" key="10">
    <source>
        <dbReference type="ARBA" id="ARBA00023163"/>
    </source>
</evidence>
<evidence type="ECO:0000256" key="13">
    <source>
        <dbReference type="SAM" id="MobiDB-lite"/>
    </source>
</evidence>
<keyword evidence="10" id="KW-0804">Transcription</keyword>
<dbReference type="GO" id="GO:0061629">
    <property type="term" value="F:RNA polymerase II-specific DNA-binding transcription factor binding"/>
    <property type="evidence" value="ECO:0007669"/>
    <property type="project" value="InterPro"/>
</dbReference>
<feature type="domain" description="C2H2-type" evidence="14">
    <location>
        <begin position="1106"/>
        <end position="1134"/>
    </location>
</feature>
<keyword evidence="3" id="KW-0479">Metal-binding</keyword>
<dbReference type="PROSITE" id="PS50157">
    <property type="entry name" value="ZINC_FINGER_C2H2_2"/>
    <property type="match status" value="1"/>
</dbReference>
<dbReference type="GO" id="GO:0045944">
    <property type="term" value="P:positive regulation of transcription by RNA polymerase II"/>
    <property type="evidence" value="ECO:0007669"/>
    <property type="project" value="TreeGrafter"/>
</dbReference>
<dbReference type="InterPro" id="IPR036236">
    <property type="entry name" value="Znf_C2H2_sf"/>
</dbReference>
<evidence type="ECO:0000256" key="7">
    <source>
        <dbReference type="ARBA" id="ARBA00023015"/>
    </source>
</evidence>
<keyword evidence="16" id="KW-1185">Reference proteome</keyword>
<evidence type="ECO:0000313" key="17">
    <source>
        <dbReference type="RefSeq" id="XP_032816433.1"/>
    </source>
</evidence>
<feature type="compositionally biased region" description="Basic and acidic residues" evidence="13">
    <location>
        <begin position="1195"/>
        <end position="1209"/>
    </location>
</feature>
<dbReference type="InterPro" id="IPR059121">
    <property type="entry name" value="CCHC_ZFPM2-like"/>
</dbReference>
<dbReference type="InterPro" id="IPR034731">
    <property type="entry name" value="Znf_CCHC_FOG"/>
</dbReference>
<proteinExistence type="predicted"/>
<reference evidence="17" key="1">
    <citation type="submission" date="2025-08" db="UniProtKB">
        <authorList>
            <consortium name="RefSeq"/>
        </authorList>
    </citation>
    <scope>IDENTIFICATION</scope>
    <source>
        <tissue evidence="17">Sperm</tissue>
    </source>
</reference>
<feature type="region of interest" description="Disordered" evidence="13">
    <location>
        <begin position="467"/>
        <end position="580"/>
    </location>
</feature>
<feature type="region of interest" description="Disordered" evidence="13">
    <location>
        <begin position="1050"/>
        <end position="1084"/>
    </location>
</feature>
<feature type="region of interest" description="Disordered" evidence="13">
    <location>
        <begin position="1"/>
        <end position="96"/>
    </location>
</feature>
<name>A0AAJ7TEG0_PETMA</name>
<feature type="region of interest" description="Disordered" evidence="13">
    <location>
        <begin position="853"/>
        <end position="911"/>
    </location>
</feature>
<protein>
    <submittedName>
        <fullName evidence="17">Zinc finger protein ZFPM2-like isoform X1</fullName>
    </submittedName>
</protein>
<dbReference type="InterPro" id="IPR049361">
    <property type="entry name" value="ZFPM1/2_PR"/>
</dbReference>
<dbReference type="RefSeq" id="XP_032816433.1">
    <property type="nucleotide sequence ID" value="XM_032960542.1"/>
</dbReference>
<dbReference type="SUPFAM" id="SSF57667">
    <property type="entry name" value="beta-beta-alpha zinc fingers"/>
    <property type="match status" value="5"/>
</dbReference>
<keyword evidence="8" id="KW-0238">DNA-binding</keyword>
<accession>A0AAJ7TEG0</accession>
<feature type="compositionally biased region" description="Basic residues" evidence="13">
    <location>
        <begin position="1"/>
        <end position="16"/>
    </location>
</feature>
<evidence type="ECO:0000256" key="11">
    <source>
        <dbReference type="ARBA" id="ARBA00023242"/>
    </source>
</evidence>
<feature type="compositionally biased region" description="Basic and acidic residues" evidence="13">
    <location>
        <begin position="1066"/>
        <end position="1075"/>
    </location>
</feature>
<dbReference type="GO" id="GO:0005634">
    <property type="term" value="C:nucleus"/>
    <property type="evidence" value="ECO:0007669"/>
    <property type="project" value="UniProtKB-SubCell"/>
</dbReference>
<feature type="region of interest" description="Disordered" evidence="13">
    <location>
        <begin position="380"/>
        <end position="443"/>
    </location>
</feature>
<feature type="region of interest" description="Disordered" evidence="13">
    <location>
        <begin position="117"/>
        <end position="139"/>
    </location>
</feature>
<evidence type="ECO:0000256" key="5">
    <source>
        <dbReference type="ARBA" id="ARBA00022771"/>
    </source>
</evidence>
<dbReference type="GO" id="GO:0007507">
    <property type="term" value="P:heart development"/>
    <property type="evidence" value="ECO:0007669"/>
    <property type="project" value="TreeGrafter"/>
</dbReference>
<feature type="compositionally biased region" description="Low complexity" evidence="13">
    <location>
        <begin position="877"/>
        <end position="896"/>
    </location>
</feature>
<feature type="domain" description="CCHC FOG-type" evidence="15">
    <location>
        <begin position="811"/>
        <end position="844"/>
    </location>
</feature>
<evidence type="ECO:0000313" key="16">
    <source>
        <dbReference type="Proteomes" id="UP001318040"/>
    </source>
</evidence>
<feature type="compositionally biased region" description="Acidic residues" evidence="13">
    <location>
        <begin position="44"/>
        <end position="53"/>
    </location>
</feature>
<dbReference type="SMART" id="SM00355">
    <property type="entry name" value="ZnF_C2H2"/>
    <property type="match status" value="6"/>
</dbReference>
<dbReference type="Pfam" id="PF25445">
    <property type="entry name" value="CCHC_ZFPM2"/>
    <property type="match status" value="1"/>
</dbReference>
<dbReference type="GO" id="GO:0003677">
    <property type="term" value="F:DNA binding"/>
    <property type="evidence" value="ECO:0007669"/>
    <property type="project" value="UniProtKB-KW"/>
</dbReference>
<evidence type="ECO:0000256" key="1">
    <source>
        <dbReference type="ARBA" id="ARBA00004123"/>
    </source>
</evidence>
<feature type="compositionally biased region" description="Gly residues" evidence="13">
    <location>
        <begin position="770"/>
        <end position="797"/>
    </location>
</feature>
<feature type="domain" description="CCHC FOG-type" evidence="15">
    <location>
        <begin position="649"/>
        <end position="682"/>
    </location>
</feature>
<evidence type="ECO:0000256" key="8">
    <source>
        <dbReference type="ARBA" id="ARBA00023125"/>
    </source>
</evidence>
<gene>
    <name evidence="17" type="primary">LOC116945890</name>
</gene>
<evidence type="ECO:0000256" key="2">
    <source>
        <dbReference type="ARBA" id="ARBA00022491"/>
    </source>
</evidence>
<feature type="compositionally biased region" description="Low complexity" evidence="13">
    <location>
        <begin position="962"/>
        <end position="983"/>
    </location>
</feature>
<dbReference type="PANTHER" id="PTHR12958">
    <property type="entry name" value="FRIEND OF GATA2-RELATED"/>
    <property type="match status" value="1"/>
</dbReference>
<keyword evidence="7" id="KW-0805">Transcription regulation</keyword>
<evidence type="ECO:0000256" key="9">
    <source>
        <dbReference type="ARBA" id="ARBA00023159"/>
    </source>
</evidence>
<evidence type="ECO:0000259" key="14">
    <source>
        <dbReference type="PROSITE" id="PS50157"/>
    </source>
</evidence>
<evidence type="ECO:0000256" key="4">
    <source>
        <dbReference type="ARBA" id="ARBA00022737"/>
    </source>
</evidence>
<keyword evidence="4" id="KW-0677">Repeat</keyword>
<organism evidence="16 17">
    <name type="scientific">Petromyzon marinus</name>
    <name type="common">Sea lamprey</name>
    <dbReference type="NCBI Taxonomy" id="7757"/>
    <lineage>
        <taxon>Eukaryota</taxon>
        <taxon>Metazoa</taxon>
        <taxon>Chordata</taxon>
        <taxon>Craniata</taxon>
        <taxon>Vertebrata</taxon>
        <taxon>Cyclostomata</taxon>
        <taxon>Hyperoartia</taxon>
        <taxon>Petromyzontiformes</taxon>
        <taxon>Petromyzontidae</taxon>
        <taxon>Petromyzon</taxon>
    </lineage>
</organism>
<feature type="compositionally biased region" description="Basic and acidic residues" evidence="13">
    <location>
        <begin position="496"/>
        <end position="521"/>
    </location>
</feature>
<dbReference type="PROSITE" id="PS00028">
    <property type="entry name" value="ZINC_FINGER_C2H2_1"/>
    <property type="match status" value="2"/>
</dbReference>
<feature type="domain" description="CCHC FOG-type" evidence="15">
    <location>
        <begin position="1280"/>
        <end position="1313"/>
    </location>
</feature>
<feature type="region of interest" description="Disordered" evidence="13">
    <location>
        <begin position="767"/>
        <end position="809"/>
    </location>
</feature>